<dbReference type="InterPro" id="IPR036872">
    <property type="entry name" value="CH_dom_sf"/>
</dbReference>
<organism evidence="3 4">
    <name type="scientific">Musa troglodytarum</name>
    <name type="common">fe'i banana</name>
    <dbReference type="NCBI Taxonomy" id="320322"/>
    <lineage>
        <taxon>Eukaryota</taxon>
        <taxon>Viridiplantae</taxon>
        <taxon>Streptophyta</taxon>
        <taxon>Embryophyta</taxon>
        <taxon>Tracheophyta</taxon>
        <taxon>Spermatophyta</taxon>
        <taxon>Magnoliopsida</taxon>
        <taxon>Liliopsida</taxon>
        <taxon>Zingiberales</taxon>
        <taxon>Musaceae</taxon>
        <taxon>Musa</taxon>
    </lineage>
</organism>
<proteinExistence type="predicted"/>
<feature type="domain" description="Calponin-homology (CH)" evidence="2">
    <location>
        <begin position="54"/>
        <end position="172"/>
    </location>
</feature>
<dbReference type="EMBL" id="CP097510">
    <property type="protein sequence ID" value="URE35528.1"/>
    <property type="molecule type" value="Genomic_DNA"/>
</dbReference>
<reference evidence="3" key="1">
    <citation type="submission" date="2022-05" db="EMBL/GenBank/DDBJ databases">
        <title>The Musa troglodytarum L. genome provides insights into the mechanism of non-climacteric behaviour and enrichment of carotenoids.</title>
        <authorList>
            <person name="Wang J."/>
        </authorList>
    </citation>
    <scope>NUCLEOTIDE SEQUENCE</scope>
    <source>
        <tissue evidence="3">Leaf</tissue>
    </source>
</reference>
<feature type="region of interest" description="Disordered" evidence="1">
    <location>
        <begin position="1"/>
        <end position="31"/>
    </location>
</feature>
<dbReference type="Proteomes" id="UP001055439">
    <property type="component" value="Chromosome 8"/>
</dbReference>
<dbReference type="SUPFAM" id="SSF47576">
    <property type="entry name" value="Calponin-homology domain, CH-domain"/>
    <property type="match status" value="1"/>
</dbReference>
<gene>
    <name evidence="3" type="ORF">MUK42_33278</name>
</gene>
<evidence type="ECO:0000256" key="1">
    <source>
        <dbReference type="SAM" id="MobiDB-lite"/>
    </source>
</evidence>
<dbReference type="PROSITE" id="PS50021">
    <property type="entry name" value="CH"/>
    <property type="match status" value="1"/>
</dbReference>
<evidence type="ECO:0000313" key="4">
    <source>
        <dbReference type="Proteomes" id="UP001055439"/>
    </source>
</evidence>
<accession>A0A9E7KVC8</accession>
<protein>
    <submittedName>
        <fullName evidence="3">KISc</fullName>
    </submittedName>
</protein>
<evidence type="ECO:0000259" key="2">
    <source>
        <dbReference type="PROSITE" id="PS50021"/>
    </source>
</evidence>
<evidence type="ECO:0000313" key="3">
    <source>
        <dbReference type="EMBL" id="URE35528.1"/>
    </source>
</evidence>
<feature type="compositionally biased region" description="Basic and acidic residues" evidence="1">
    <location>
        <begin position="1"/>
        <end position="28"/>
    </location>
</feature>
<sequence>MADGRRTKEEPCRVSVRDDRLASRKAEEADSPFHPPSFHSYWLNHLCSSKESRGGFAIRAASWLESIVGPLGLPPQPTEKEFVSCLTSGIVLCNAINRIQPGAVPKVVARQSVGTAWDIQPLPAYQYFENVRNFLVAVEDLKLPSFEASDLERFSSQNCRLHPCLEKIFMNSSNLTERMDPGNMSNLDGSTVFWSIEGRSFSLRDQSTLP</sequence>
<name>A0A9E7KVC8_9LILI</name>
<dbReference type="AlphaFoldDB" id="A0A9E7KVC8"/>
<dbReference type="Gene3D" id="1.10.418.10">
    <property type="entry name" value="Calponin-like domain"/>
    <property type="match status" value="1"/>
</dbReference>
<keyword evidence="4" id="KW-1185">Reference proteome</keyword>
<dbReference type="OrthoDB" id="3176171at2759"/>
<dbReference type="InterPro" id="IPR001715">
    <property type="entry name" value="CH_dom"/>
</dbReference>
<dbReference type="Pfam" id="PF00307">
    <property type="entry name" value="CH"/>
    <property type="match status" value="1"/>
</dbReference>